<organism evidence="2 3">
    <name type="scientific">Ancylostoma ceylanicum</name>
    <dbReference type="NCBI Taxonomy" id="53326"/>
    <lineage>
        <taxon>Eukaryota</taxon>
        <taxon>Metazoa</taxon>
        <taxon>Ecdysozoa</taxon>
        <taxon>Nematoda</taxon>
        <taxon>Chromadorea</taxon>
        <taxon>Rhabditida</taxon>
        <taxon>Rhabditina</taxon>
        <taxon>Rhabditomorpha</taxon>
        <taxon>Strongyloidea</taxon>
        <taxon>Ancylostomatidae</taxon>
        <taxon>Ancylostomatinae</taxon>
        <taxon>Ancylostoma</taxon>
    </lineage>
</organism>
<dbReference type="PANTHER" id="PTHR21301">
    <property type="entry name" value="REVERSE TRANSCRIPTASE"/>
    <property type="match status" value="1"/>
</dbReference>
<feature type="domain" description="Reverse transcriptase" evidence="1">
    <location>
        <begin position="395"/>
        <end position="631"/>
    </location>
</feature>
<dbReference type="STRING" id="53326.A0A016TF95"/>
<proteinExistence type="predicted"/>
<keyword evidence="3" id="KW-1185">Reference proteome</keyword>
<accession>A0A016TF95</accession>
<evidence type="ECO:0000313" key="3">
    <source>
        <dbReference type="Proteomes" id="UP000024635"/>
    </source>
</evidence>
<dbReference type="InterPro" id="IPR058912">
    <property type="entry name" value="HTH_animal"/>
</dbReference>
<dbReference type="OrthoDB" id="5831138at2759"/>
<evidence type="ECO:0000313" key="2">
    <source>
        <dbReference type="EMBL" id="EYC01347.1"/>
    </source>
</evidence>
<dbReference type="InterPro" id="IPR000477">
    <property type="entry name" value="RT_dom"/>
</dbReference>
<dbReference type="Pfam" id="PF00078">
    <property type="entry name" value="RVT_1"/>
    <property type="match status" value="1"/>
</dbReference>
<dbReference type="Proteomes" id="UP000024635">
    <property type="component" value="Unassembled WGS sequence"/>
</dbReference>
<comment type="caution">
    <text evidence="2">The sequence shown here is derived from an EMBL/GenBank/DDBJ whole genome shotgun (WGS) entry which is preliminary data.</text>
</comment>
<dbReference type="AlphaFoldDB" id="A0A016TF95"/>
<dbReference type="EMBL" id="JARK01001444">
    <property type="protein sequence ID" value="EYC01347.1"/>
    <property type="molecule type" value="Genomic_DNA"/>
</dbReference>
<name>A0A016TF95_9BILA</name>
<dbReference type="PANTHER" id="PTHR21301:SF10">
    <property type="entry name" value="REVERSE TRANSCRIPTASE DOMAIN-CONTAINING PROTEIN"/>
    <property type="match status" value="1"/>
</dbReference>
<dbReference type="Pfam" id="PF26215">
    <property type="entry name" value="HTH_animal"/>
    <property type="match status" value="1"/>
</dbReference>
<evidence type="ECO:0000259" key="1">
    <source>
        <dbReference type="PROSITE" id="PS50878"/>
    </source>
</evidence>
<gene>
    <name evidence="2" type="primary">Acey_s0108.g52</name>
    <name evidence="2" type="ORF">Y032_0108g52</name>
</gene>
<protein>
    <recommendedName>
        <fullName evidence="1">Reverse transcriptase domain-containing protein</fullName>
    </recommendedName>
</protein>
<sequence length="896" mass="102151">MPRFYEKGTWKLLHDVPPKLFSLVREALSLRQKVVVTKQSLIFLKRCRATYVLPNFIKNKKLGATCNMPEDHPKIRGLYRSILGVVIKQKQHLLYSSLLKCSAKEEACRRFLPEQTWRRIEGGSRQICDSLRSNAKSSLCAKFDRLLVRSQVNHPNAVGDRSMNCESENVTAQHLLANNDQIGRVTVIGNAQISANARDFLSLGPSFAPTQNISAMTFRKIVGGLHRLRDQLRVRFARKNQAQPSTPVSRRVLPHIPFPSLFYKEPDPCTEADVKFRILSSGVFSVFNENRRVFHSNLTSEQRQGYKEIRELIENGTIRLSVSDKGGEFVVIPQELDRAITEHHLSDSTLYERTTEREFLSQCKRMNHIWSTVGKEAGLNDKFMCRLKIETPNCPVFYSLIKTHKLSLDKMQSMTPDTYQIRPIISCVGGPTDKISWFLNKIVSQLLEKVPSHLPNTAHFLERLRGTDFDQDCVMESFDVTSLYTNVTNSDALQALSEMLDAHCRSIEMYGLSKRHLMTLIKECLGCNIFKWSGKYYSQQRGLAMGQRLAPVLAICFMSRIEKPVLSRCPLMYCRYIDDCCIVTSTQSEMDECFRIMNQQSQYIKLTRETPRNGWLPYLNTQLMLRNGVVRVKWYRKESSKNIIVHAASAHPAAVKHAVIRNMLKTAADVCSGETERQESLKQAFSILHSNGYQTKPKRTRKLRDTSSTVERSNKLLLCLPFISDRISAAIRKCLIQAQLHDDVVLTNIPTSNIKRQLVRNRLYDRACTAENCVICPYGKIGDCGKAGVIYEIECSVCHARYIGETGRPLCVRVNEHLASKKRESLVTPLGKHRREAHGGNDFSVKCKILAYEAQTSARKALEAFWITARNPDMNSRNEHLAITSDLMPFLSLCEL</sequence>
<dbReference type="PROSITE" id="PS50878">
    <property type="entry name" value="RT_POL"/>
    <property type="match status" value="1"/>
</dbReference>
<reference evidence="3" key="1">
    <citation type="journal article" date="2015" name="Nat. Genet.">
        <title>The genome and transcriptome of the zoonotic hookworm Ancylostoma ceylanicum identify infection-specific gene families.</title>
        <authorList>
            <person name="Schwarz E.M."/>
            <person name="Hu Y."/>
            <person name="Antoshechkin I."/>
            <person name="Miller M.M."/>
            <person name="Sternberg P.W."/>
            <person name="Aroian R.V."/>
        </authorList>
    </citation>
    <scope>NUCLEOTIDE SEQUENCE</scope>
    <source>
        <strain evidence="3">HY135</strain>
    </source>
</reference>